<comment type="caution">
    <text evidence="3">The sequence shown here is derived from an EMBL/GenBank/DDBJ whole genome shotgun (WGS) entry which is preliminary data.</text>
</comment>
<dbReference type="Gene3D" id="3.40.50.300">
    <property type="entry name" value="P-loop containing nucleotide triphosphate hydrolases"/>
    <property type="match status" value="1"/>
</dbReference>
<reference evidence="4" key="1">
    <citation type="journal article" date="2019" name="Int. J. Syst. Evol. Microbiol.">
        <title>The Global Catalogue of Microorganisms (GCM) 10K type strain sequencing project: providing services to taxonomists for standard genome sequencing and annotation.</title>
        <authorList>
            <consortium name="The Broad Institute Genomics Platform"/>
            <consortium name="The Broad Institute Genome Sequencing Center for Infectious Disease"/>
            <person name="Wu L."/>
            <person name="Ma J."/>
        </authorList>
    </citation>
    <scope>NUCLEOTIDE SEQUENCE [LARGE SCALE GENOMIC DNA]</scope>
    <source>
        <strain evidence="4">KCTC 12848</strain>
    </source>
</reference>
<keyword evidence="3" id="KW-0347">Helicase</keyword>
<dbReference type="SUPFAM" id="SSF52540">
    <property type="entry name" value="P-loop containing nucleoside triphosphate hydrolases"/>
    <property type="match status" value="1"/>
</dbReference>
<feature type="domain" description="Helicase ATP-binding" evidence="2">
    <location>
        <begin position="107"/>
        <end position="277"/>
    </location>
</feature>
<dbReference type="SMART" id="SM00487">
    <property type="entry name" value="DEXDc"/>
    <property type="match status" value="1"/>
</dbReference>
<dbReference type="RefSeq" id="WP_344038637.1">
    <property type="nucleotide sequence ID" value="NZ_BAAAKE010000012.1"/>
</dbReference>
<feature type="region of interest" description="Disordered" evidence="1">
    <location>
        <begin position="708"/>
        <end position="739"/>
    </location>
</feature>
<dbReference type="GO" id="GO:0004386">
    <property type="term" value="F:helicase activity"/>
    <property type="evidence" value="ECO:0007669"/>
    <property type="project" value="UniProtKB-KW"/>
</dbReference>
<dbReference type="PANTHER" id="PTHR11070:SF2">
    <property type="entry name" value="ATP-DEPENDENT DNA HELICASE SRS2"/>
    <property type="match status" value="1"/>
</dbReference>
<accession>A0ABV9XUX6</accession>
<proteinExistence type="predicted"/>
<dbReference type="EMBL" id="JBHSJB010000008">
    <property type="protein sequence ID" value="MFC5054173.1"/>
    <property type="molecule type" value="Genomic_DNA"/>
</dbReference>
<name>A0ABV9XUX6_9PSEU</name>
<dbReference type="InterPro" id="IPR027417">
    <property type="entry name" value="P-loop_NTPase"/>
</dbReference>
<feature type="region of interest" description="Disordered" evidence="1">
    <location>
        <begin position="1"/>
        <end position="20"/>
    </location>
</feature>
<evidence type="ECO:0000313" key="4">
    <source>
        <dbReference type="Proteomes" id="UP001595833"/>
    </source>
</evidence>
<feature type="compositionally biased region" description="Low complexity" evidence="1">
    <location>
        <begin position="9"/>
        <end position="20"/>
    </location>
</feature>
<evidence type="ECO:0000313" key="3">
    <source>
        <dbReference type="EMBL" id="MFC5054173.1"/>
    </source>
</evidence>
<feature type="region of interest" description="Disordered" evidence="1">
    <location>
        <begin position="89"/>
        <end position="112"/>
    </location>
</feature>
<keyword evidence="3" id="KW-0378">Hydrolase</keyword>
<gene>
    <name evidence="3" type="ORF">ACFPFM_10425</name>
</gene>
<evidence type="ECO:0000256" key="1">
    <source>
        <dbReference type="SAM" id="MobiDB-lite"/>
    </source>
</evidence>
<dbReference type="Proteomes" id="UP001595833">
    <property type="component" value="Unassembled WGS sequence"/>
</dbReference>
<protein>
    <submittedName>
        <fullName evidence="3">DEAD/DEAH box helicase family protein</fullName>
    </submittedName>
</protein>
<evidence type="ECO:0000259" key="2">
    <source>
        <dbReference type="SMART" id="SM00487"/>
    </source>
</evidence>
<keyword evidence="3" id="KW-0067">ATP-binding</keyword>
<sequence length="739" mass="82157">MTAESRSEGAGPAPRRAGAAWSAEDTAMLLDGLRRGVALEALAGTLQRTPLALQARCQVLLPPHLQPALRADGEAVLRRQLAADPDFAVVTGPSRTSRRRGNPGRGAAAPLSGEQRRMIDAVQAGRDVIVDATVGSGKTTAIQALCTEVGRDRRVLYLTYSKLLKADAQRRVKHAKVQNYHGIVYPPLLRAGIKCGLDESIRRFNAAFTSLSAWVPRFDLLVVDEYQDINEEYAQLLRNIKSLNPSMQTVLVGDLAQKVHSNTTLDVQRFTREITRQAELMPFTQSFRVGPELGEQLSEAWNKPVVGVNPDQTIRYVSYHEALDFMKAKKPGDLLCLGRRNGQMAEALNHLERDHGEIFNKETVYASIRDSDTSVTYSDDTAVFTTFDSSKGLERPASVVFDYDEAMWNMRSGFPNVDTTVLRNVFLVAASRGKRDVLFVRSQHAQRQPKSIGFIPIQRFTQLLSEDLPTYDKPLLASDCFDFTYAENLQACVDLLDRRRLDDGTGEEITIDRVDGLIDLSPVVGHYQEAVFFDGYNPALEVLLNPKSIAKQLRGKLSQDPWDNSLLLTAVDTDQMRYAEQVTRKVSGEVRDALTRRLATQLPRDCAAQVQMNLSGTAVAAPATTPITFVGVADAVHNGQVYELKFVSELDRAMFLQLALYLVMSGHPSGVLWNTRTDERWEVQVPDREKFMHAVIVCVTKQRYRAFEPTPLQPEPGGRLRRTAGGSLGRSRQDGQPFS</sequence>
<dbReference type="PANTHER" id="PTHR11070">
    <property type="entry name" value="UVRD / RECB / PCRA DNA HELICASE FAMILY MEMBER"/>
    <property type="match status" value="1"/>
</dbReference>
<dbReference type="Pfam" id="PF13245">
    <property type="entry name" value="AAA_19"/>
    <property type="match status" value="1"/>
</dbReference>
<keyword evidence="4" id="KW-1185">Reference proteome</keyword>
<organism evidence="3 4">
    <name type="scientific">Saccharothrix xinjiangensis</name>
    <dbReference type="NCBI Taxonomy" id="204798"/>
    <lineage>
        <taxon>Bacteria</taxon>
        <taxon>Bacillati</taxon>
        <taxon>Actinomycetota</taxon>
        <taxon>Actinomycetes</taxon>
        <taxon>Pseudonocardiales</taxon>
        <taxon>Pseudonocardiaceae</taxon>
        <taxon>Saccharothrix</taxon>
    </lineage>
</organism>
<dbReference type="InterPro" id="IPR000212">
    <property type="entry name" value="DNA_helicase_UvrD/REP"/>
</dbReference>
<keyword evidence="3" id="KW-0547">Nucleotide-binding</keyword>
<dbReference type="InterPro" id="IPR014001">
    <property type="entry name" value="Helicase_ATP-bd"/>
</dbReference>